<organism evidence="16 17">
    <name type="scientific">Thauera linaloolentis (strain DSM 12138 / JCM 21573 / CCUG 41526 / CIP 105981 / IAM 15112 / NBRC 102519 / 47Lol)</name>
    <dbReference type="NCBI Taxonomy" id="1123367"/>
    <lineage>
        <taxon>Bacteria</taxon>
        <taxon>Pseudomonadati</taxon>
        <taxon>Pseudomonadota</taxon>
        <taxon>Betaproteobacteria</taxon>
        <taxon>Rhodocyclales</taxon>
        <taxon>Zoogloeaceae</taxon>
        <taxon>Thauera</taxon>
    </lineage>
</organism>
<dbReference type="GO" id="GO:0015344">
    <property type="term" value="F:siderophore uptake transmembrane transporter activity"/>
    <property type="evidence" value="ECO:0007669"/>
    <property type="project" value="TreeGrafter"/>
</dbReference>
<evidence type="ECO:0000256" key="4">
    <source>
        <dbReference type="ARBA" id="ARBA00022452"/>
    </source>
</evidence>
<keyword evidence="17" id="KW-1185">Reference proteome</keyword>
<keyword evidence="10 16" id="KW-0675">Receptor</keyword>
<name>N6Z8Y7_THAL4</name>
<evidence type="ECO:0000313" key="16">
    <source>
        <dbReference type="EMBL" id="ENO88624.1"/>
    </source>
</evidence>
<dbReference type="AlphaFoldDB" id="N6Z8Y7"/>
<keyword evidence="9 12" id="KW-0472">Membrane</keyword>
<dbReference type="GO" id="GO:0009279">
    <property type="term" value="C:cell outer membrane"/>
    <property type="evidence" value="ECO:0007669"/>
    <property type="project" value="UniProtKB-SubCell"/>
</dbReference>
<evidence type="ECO:0000256" key="13">
    <source>
        <dbReference type="RuleBase" id="RU003357"/>
    </source>
</evidence>
<evidence type="ECO:0000256" key="3">
    <source>
        <dbReference type="ARBA" id="ARBA00022448"/>
    </source>
</evidence>
<feature type="domain" description="TonB-dependent receptor plug" evidence="15">
    <location>
        <begin position="12"/>
        <end position="125"/>
    </location>
</feature>
<dbReference type="GO" id="GO:0044718">
    <property type="term" value="P:siderophore transmembrane transport"/>
    <property type="evidence" value="ECO:0007669"/>
    <property type="project" value="TreeGrafter"/>
</dbReference>
<protein>
    <submittedName>
        <fullName evidence="16">TonB-dependent receptor</fullName>
    </submittedName>
</protein>
<evidence type="ECO:0000256" key="9">
    <source>
        <dbReference type="ARBA" id="ARBA00023136"/>
    </source>
</evidence>
<evidence type="ECO:0000256" key="8">
    <source>
        <dbReference type="ARBA" id="ARBA00023077"/>
    </source>
</evidence>
<keyword evidence="8 13" id="KW-0798">TonB box</keyword>
<evidence type="ECO:0000259" key="15">
    <source>
        <dbReference type="Pfam" id="PF07715"/>
    </source>
</evidence>
<evidence type="ECO:0000256" key="11">
    <source>
        <dbReference type="ARBA" id="ARBA00023237"/>
    </source>
</evidence>
<proteinExistence type="inferred from homology"/>
<dbReference type="PANTHER" id="PTHR30069:SF53">
    <property type="entry name" value="COLICIN I RECEPTOR-RELATED"/>
    <property type="match status" value="1"/>
</dbReference>
<evidence type="ECO:0000256" key="1">
    <source>
        <dbReference type="ARBA" id="ARBA00004571"/>
    </source>
</evidence>
<evidence type="ECO:0000256" key="7">
    <source>
        <dbReference type="ARBA" id="ARBA00023065"/>
    </source>
</evidence>
<dbReference type="STRING" id="1123367.GCA_000621305_01653"/>
<gene>
    <name evidence="16" type="ORF">C666_08175</name>
</gene>
<dbReference type="Gene3D" id="2.170.130.10">
    <property type="entry name" value="TonB-dependent receptor, plug domain"/>
    <property type="match status" value="1"/>
</dbReference>
<dbReference type="eggNOG" id="COG4771">
    <property type="taxonomic scope" value="Bacteria"/>
</dbReference>
<keyword evidence="3 12" id="KW-0813">Transport</keyword>
<comment type="caution">
    <text evidence="16">The sequence shown here is derived from an EMBL/GenBank/DDBJ whole genome shotgun (WGS) entry which is preliminary data.</text>
</comment>
<evidence type="ECO:0000259" key="14">
    <source>
        <dbReference type="Pfam" id="PF00593"/>
    </source>
</evidence>
<feature type="domain" description="TonB-dependent receptor-like beta-barrel" evidence="14">
    <location>
        <begin position="201"/>
        <end position="637"/>
    </location>
</feature>
<evidence type="ECO:0000256" key="2">
    <source>
        <dbReference type="ARBA" id="ARBA00009810"/>
    </source>
</evidence>
<dbReference type="CDD" id="cd01347">
    <property type="entry name" value="ligand_gated_channel"/>
    <property type="match status" value="1"/>
</dbReference>
<dbReference type="InterPro" id="IPR036942">
    <property type="entry name" value="Beta-barrel_TonB_sf"/>
</dbReference>
<keyword evidence="7" id="KW-0406">Ion transport</keyword>
<comment type="similarity">
    <text evidence="2 12 13">Belongs to the TonB-dependent receptor family.</text>
</comment>
<dbReference type="InterPro" id="IPR000531">
    <property type="entry name" value="Beta-barrel_TonB"/>
</dbReference>
<keyword evidence="4 12" id="KW-1134">Transmembrane beta strand</keyword>
<accession>N6Z8Y7</accession>
<dbReference type="PROSITE" id="PS52016">
    <property type="entry name" value="TONB_DEPENDENT_REC_3"/>
    <property type="match status" value="1"/>
</dbReference>
<dbReference type="SUPFAM" id="SSF56935">
    <property type="entry name" value="Porins"/>
    <property type="match status" value="1"/>
</dbReference>
<dbReference type="Pfam" id="PF00593">
    <property type="entry name" value="TonB_dep_Rec_b-barrel"/>
    <property type="match status" value="1"/>
</dbReference>
<comment type="subcellular location">
    <subcellularLocation>
        <location evidence="1 12">Cell outer membrane</location>
        <topology evidence="1 12">Multi-pass membrane protein</topology>
    </subcellularLocation>
</comment>
<evidence type="ECO:0000256" key="6">
    <source>
        <dbReference type="ARBA" id="ARBA00022729"/>
    </source>
</evidence>
<evidence type="ECO:0000313" key="17">
    <source>
        <dbReference type="Proteomes" id="UP000013232"/>
    </source>
</evidence>
<dbReference type="InterPro" id="IPR037066">
    <property type="entry name" value="Plug_dom_sf"/>
</dbReference>
<dbReference type="InterPro" id="IPR012910">
    <property type="entry name" value="Plug_dom"/>
</dbReference>
<reference evidence="16 17" key="1">
    <citation type="submission" date="2012-09" db="EMBL/GenBank/DDBJ databases">
        <title>Draft Genome Sequences of 6 Strains from Genus Thauera.</title>
        <authorList>
            <person name="Liu B."/>
            <person name="Shapleigh J.P."/>
            <person name="Frostegard A.H."/>
        </authorList>
    </citation>
    <scope>NUCLEOTIDE SEQUENCE [LARGE SCALE GENOMIC DNA]</scope>
    <source>
        <strain evidence="17">47Lol / DSM 12138</strain>
    </source>
</reference>
<dbReference type="Proteomes" id="UP000013232">
    <property type="component" value="Unassembled WGS sequence"/>
</dbReference>
<keyword evidence="5 12" id="KW-0812">Transmembrane</keyword>
<dbReference type="Gene3D" id="2.40.170.20">
    <property type="entry name" value="TonB-dependent receptor, beta-barrel domain"/>
    <property type="match status" value="1"/>
</dbReference>
<dbReference type="Pfam" id="PF07715">
    <property type="entry name" value="Plug"/>
    <property type="match status" value="1"/>
</dbReference>
<keyword evidence="11 12" id="KW-0998">Cell outer membrane</keyword>
<dbReference type="InterPro" id="IPR039426">
    <property type="entry name" value="TonB-dep_rcpt-like"/>
</dbReference>
<evidence type="ECO:0000256" key="12">
    <source>
        <dbReference type="PROSITE-ProRule" id="PRU01360"/>
    </source>
</evidence>
<evidence type="ECO:0000256" key="5">
    <source>
        <dbReference type="ARBA" id="ARBA00022692"/>
    </source>
</evidence>
<keyword evidence="6" id="KW-0732">Signal</keyword>
<evidence type="ECO:0000256" key="10">
    <source>
        <dbReference type="ARBA" id="ARBA00023170"/>
    </source>
</evidence>
<sequence>MVVSASGFEQDLKEAPASISVVTREELETKQFRDLAEALQDVEGIDVRGSTGKTGGLNISIRGMPSDYTLILIDGRRQNVAGDVTPNGFGDALTSFIPPISAIERIEVIRGPMSTLYGSDAMGGVVNIITRKVAKEWNGSLGVEAGIPQDGDWGASQKINLYANGPIAQDLLGIAVRGSLFQRGETERIRDATGNARDPAPAKTRQHSIGTRLTLTPNASHDIWLDIDQARTWYDNEDCRLGGRDYLNSNCVTANTTVTGYKDYMRLDREQIAIGHSSRLSFGLFESSLMRTTTETKGRTIPTAARPAGSPDIGADRELETVNVVFDTKLVAPLGESHVATVGGQWWDAELTDSLLPDDHEQTMWSLFIEDEWRLTDSLAATLGARYDHHDAFGGEVSPRAYLVWNAASNWTVKGGVSQGFKAPRLNQLIDGISGISGQGTSISIGNPDLKPETSTSTELGILFDNQENLSASATLFHNKIEDKISSGGDCTVNFISSCVANPDATYSINNDEAKTWGIELTSRIVLAPRWSLNLNYTWTDSEVRENGQKNGELSDTAKHIANAQLRWDTTDKLSLWVRGEYRGDSRRFDGDPDSFSGNTLREYQALGDLKGYSLFHLGGSYKVASNVTVNANIFNLFDKDFTKFKTWTNVAGVEQLGSEYYRSAQSTKGTVTAGRTLWISANVNF</sequence>
<dbReference type="EMBL" id="AMXE01000023">
    <property type="protein sequence ID" value="ENO88624.1"/>
    <property type="molecule type" value="Genomic_DNA"/>
</dbReference>
<dbReference type="PANTHER" id="PTHR30069">
    <property type="entry name" value="TONB-DEPENDENT OUTER MEMBRANE RECEPTOR"/>
    <property type="match status" value="1"/>
</dbReference>